<dbReference type="RefSeq" id="WP_166584286.1">
    <property type="nucleotide sequence ID" value="NZ_WWEO01000037.1"/>
</dbReference>
<keyword evidence="2" id="KW-1185">Reference proteome</keyword>
<dbReference type="EMBL" id="WWEO01000037">
    <property type="protein sequence ID" value="NCD68258.1"/>
    <property type="molecule type" value="Genomic_DNA"/>
</dbReference>
<organism evidence="1 2">
    <name type="scientific">Mucilaginibacter agri</name>
    <dbReference type="NCBI Taxonomy" id="2695265"/>
    <lineage>
        <taxon>Bacteria</taxon>
        <taxon>Pseudomonadati</taxon>
        <taxon>Bacteroidota</taxon>
        <taxon>Sphingobacteriia</taxon>
        <taxon>Sphingobacteriales</taxon>
        <taxon>Sphingobacteriaceae</taxon>
        <taxon>Mucilaginibacter</taxon>
    </lineage>
</organism>
<proteinExistence type="predicted"/>
<evidence type="ECO:0000313" key="1">
    <source>
        <dbReference type="EMBL" id="NCD68258.1"/>
    </source>
</evidence>
<evidence type="ECO:0000313" key="2">
    <source>
        <dbReference type="Proteomes" id="UP000638732"/>
    </source>
</evidence>
<dbReference type="AlphaFoldDB" id="A0A966DQR1"/>
<dbReference type="Proteomes" id="UP000638732">
    <property type="component" value="Unassembled WGS sequence"/>
</dbReference>
<name>A0A966DQR1_9SPHI</name>
<comment type="caution">
    <text evidence="1">The sequence shown here is derived from an EMBL/GenBank/DDBJ whole genome shotgun (WGS) entry which is preliminary data.</text>
</comment>
<accession>A0A966DQR1</accession>
<protein>
    <submittedName>
        <fullName evidence="1">Uncharacterized protein</fullName>
    </submittedName>
</protein>
<gene>
    <name evidence="1" type="ORF">GSY63_02675</name>
</gene>
<reference evidence="1" key="1">
    <citation type="submission" date="2020-01" db="EMBL/GenBank/DDBJ databases">
        <authorList>
            <person name="Seo Y.L."/>
        </authorList>
    </citation>
    <scope>NUCLEOTIDE SEQUENCE</scope>
    <source>
        <strain evidence="1">R11</strain>
    </source>
</reference>
<sequence length="264" mass="30038">MENIPIFSDANRMLSFKAIEYASNLALLGVKNIGTRLYLYGRIPISPDWLLQFPQSKTLYEAIIVNNQNAAELLTSQWIEKQAPIHNDRWTIFLNKNWERKSFSSAPYKLYVNLHPDSILDEFNTVVNHFATFDVPIFKFSKDVFNLLRPDKIVAYLMDFNTLITLGKALSVALKSAKVQPLPFTAAFDESGVVSCGFDPPAKLTQSFAATSWRSVITELIARALSEGYRSNMARKELVQNVNFKLDAIGIDTEKWLPKVFYNL</sequence>
<reference evidence="1" key="2">
    <citation type="submission" date="2020-10" db="EMBL/GenBank/DDBJ databases">
        <title>Mucilaginibacter sp. nov., isolated from soil.</title>
        <authorList>
            <person name="Jeon C.O."/>
        </authorList>
    </citation>
    <scope>NUCLEOTIDE SEQUENCE</scope>
    <source>
        <strain evidence="1">R11</strain>
    </source>
</reference>